<accession>A0A2X4WJH8</accession>
<proteinExistence type="predicted"/>
<evidence type="ECO:0000313" key="3">
    <source>
        <dbReference type="Proteomes" id="UP000248731"/>
    </source>
</evidence>
<feature type="chain" id="PRO_5016068571" evidence="1">
    <location>
        <begin position="21"/>
        <end position="198"/>
    </location>
</feature>
<dbReference type="EMBL" id="LS483466">
    <property type="protein sequence ID" value="SQI26955.1"/>
    <property type="molecule type" value="Genomic_DNA"/>
</dbReference>
<keyword evidence="1" id="KW-0732">Signal</keyword>
<reference evidence="2 3" key="1">
    <citation type="submission" date="2018-06" db="EMBL/GenBank/DDBJ databases">
        <authorList>
            <consortium name="Pathogen Informatics"/>
            <person name="Doyle S."/>
        </authorList>
    </citation>
    <scope>NUCLEOTIDE SEQUENCE [LARGE SCALE GENOMIC DNA]</scope>
    <source>
        <strain evidence="2 3">NCTC7307</strain>
    </source>
</reference>
<dbReference type="Proteomes" id="UP000248731">
    <property type="component" value="Chromosome 1"/>
</dbReference>
<dbReference type="AlphaFoldDB" id="A0A2X4WJH8"/>
<feature type="signal peptide" evidence="1">
    <location>
        <begin position="1"/>
        <end position="20"/>
    </location>
</feature>
<organism evidence="2 3">
    <name type="scientific">Salmonella enterica subsp. arizonae</name>
    <dbReference type="NCBI Taxonomy" id="59203"/>
    <lineage>
        <taxon>Bacteria</taxon>
        <taxon>Pseudomonadati</taxon>
        <taxon>Pseudomonadota</taxon>
        <taxon>Gammaproteobacteria</taxon>
        <taxon>Enterobacterales</taxon>
        <taxon>Enterobacteriaceae</taxon>
        <taxon>Salmonella</taxon>
    </lineage>
</organism>
<keyword evidence="3" id="KW-1185">Reference proteome</keyword>
<sequence>MKISRLISLIFAVYAISVHAEDNTTAKFTSYPAAVSHGPFATKLLPNDLYEHHTDEWKKYIQSELVKPVNFAGHYRIAFTKNGTFPQDCGNDGWVCGWIIDKKTGEIISELPEFNGNTKYFPSIDNGTPSPDLFDAEYYLNSSMIWISGQNKPANNKRGEIKCSITAYNLKDKKFKKIVSSRCEIDVGDDADADSYLP</sequence>
<gene>
    <name evidence="2" type="ORF">NCTC7307_04326</name>
</gene>
<protein>
    <submittedName>
        <fullName evidence="2">Uncharacterized protein</fullName>
    </submittedName>
</protein>
<evidence type="ECO:0000313" key="2">
    <source>
        <dbReference type="EMBL" id="SQI26955.1"/>
    </source>
</evidence>
<name>A0A2X4WJH8_SALER</name>
<evidence type="ECO:0000256" key="1">
    <source>
        <dbReference type="SAM" id="SignalP"/>
    </source>
</evidence>